<evidence type="ECO:0000313" key="4">
    <source>
        <dbReference type="EMBL" id="WAQ95344.1"/>
    </source>
</evidence>
<dbReference type="InterPro" id="IPR001190">
    <property type="entry name" value="SRCR"/>
</dbReference>
<dbReference type="PANTHER" id="PTHR48071:SF18">
    <property type="entry name" value="DELETED IN MALIGNANT BRAIN TUMORS 1 PROTEIN-RELATED"/>
    <property type="match status" value="1"/>
</dbReference>
<evidence type="ECO:0000256" key="2">
    <source>
        <dbReference type="PROSITE-ProRule" id="PRU00196"/>
    </source>
</evidence>
<name>A0ABY7DFX4_MYAAR</name>
<dbReference type="PROSITE" id="PS00420">
    <property type="entry name" value="SRCR_1"/>
    <property type="match status" value="2"/>
</dbReference>
<dbReference type="PRINTS" id="PR00258">
    <property type="entry name" value="SPERACTRCPTR"/>
</dbReference>
<feature type="disulfide bond" evidence="2">
    <location>
        <begin position="273"/>
        <end position="283"/>
    </location>
</feature>
<protein>
    <submittedName>
        <fullName evidence="4">NETR-like protein</fullName>
    </submittedName>
</protein>
<dbReference type="SMART" id="SM00202">
    <property type="entry name" value="SR"/>
    <property type="match status" value="2"/>
</dbReference>
<comment type="caution">
    <text evidence="2">Lacks conserved residue(s) required for the propagation of feature annotation.</text>
</comment>
<dbReference type="InterPro" id="IPR036772">
    <property type="entry name" value="SRCR-like_dom_sf"/>
</dbReference>
<dbReference type="EMBL" id="CP111013">
    <property type="protein sequence ID" value="WAQ95344.1"/>
    <property type="molecule type" value="Genomic_DNA"/>
</dbReference>
<feature type="disulfide bond" evidence="2">
    <location>
        <begin position="94"/>
        <end position="104"/>
    </location>
</feature>
<accession>A0ABY7DFX4</accession>
<dbReference type="PANTHER" id="PTHR48071">
    <property type="entry name" value="SRCR DOMAIN-CONTAINING PROTEIN"/>
    <property type="match status" value="1"/>
</dbReference>
<evidence type="ECO:0000313" key="5">
    <source>
        <dbReference type="Proteomes" id="UP001164746"/>
    </source>
</evidence>
<proteinExistence type="predicted"/>
<keyword evidence="1 2" id="KW-1015">Disulfide bond</keyword>
<dbReference type="Proteomes" id="UP001164746">
    <property type="component" value="Chromosome 2"/>
</dbReference>
<dbReference type="SUPFAM" id="SSF56487">
    <property type="entry name" value="SRCR-like"/>
    <property type="match status" value="3"/>
</dbReference>
<dbReference type="PROSITE" id="PS50287">
    <property type="entry name" value="SRCR_2"/>
    <property type="match status" value="3"/>
</dbReference>
<feature type="domain" description="SRCR" evidence="3">
    <location>
        <begin position="23"/>
        <end position="125"/>
    </location>
</feature>
<organism evidence="4 5">
    <name type="scientific">Mya arenaria</name>
    <name type="common">Soft-shell clam</name>
    <dbReference type="NCBI Taxonomy" id="6604"/>
    <lineage>
        <taxon>Eukaryota</taxon>
        <taxon>Metazoa</taxon>
        <taxon>Spiralia</taxon>
        <taxon>Lophotrochozoa</taxon>
        <taxon>Mollusca</taxon>
        <taxon>Bivalvia</taxon>
        <taxon>Autobranchia</taxon>
        <taxon>Heteroconchia</taxon>
        <taxon>Euheterodonta</taxon>
        <taxon>Imparidentia</taxon>
        <taxon>Neoheterodontei</taxon>
        <taxon>Myida</taxon>
        <taxon>Myoidea</taxon>
        <taxon>Myidae</taxon>
        <taxon>Mya</taxon>
    </lineage>
</organism>
<keyword evidence="5" id="KW-1185">Reference proteome</keyword>
<reference evidence="4" key="1">
    <citation type="submission" date="2022-11" db="EMBL/GenBank/DDBJ databases">
        <title>Centuries of genome instability and evolution in soft-shell clam transmissible cancer (bioRxiv).</title>
        <authorList>
            <person name="Hart S.F.M."/>
            <person name="Yonemitsu M.A."/>
            <person name="Giersch R.M."/>
            <person name="Beal B.F."/>
            <person name="Arriagada G."/>
            <person name="Davis B.W."/>
            <person name="Ostrander E.A."/>
            <person name="Goff S.P."/>
            <person name="Metzger M.J."/>
        </authorList>
    </citation>
    <scope>NUCLEOTIDE SEQUENCE</scope>
    <source>
        <strain evidence="4">MELC-2E11</strain>
        <tissue evidence="4">Siphon/mantle</tissue>
    </source>
</reference>
<dbReference type="Pfam" id="PF00530">
    <property type="entry name" value="SRCR"/>
    <property type="match status" value="3"/>
</dbReference>
<dbReference type="Gene3D" id="3.10.250.10">
    <property type="entry name" value="SRCR-like domain"/>
    <property type="match status" value="3"/>
</dbReference>
<evidence type="ECO:0000259" key="3">
    <source>
        <dbReference type="PROSITE" id="PS50287"/>
    </source>
</evidence>
<gene>
    <name evidence="4" type="ORF">MAR_028034</name>
</gene>
<feature type="domain" description="SRCR" evidence="3">
    <location>
        <begin position="203"/>
        <end position="305"/>
    </location>
</feature>
<feature type="domain" description="SRCR" evidence="3">
    <location>
        <begin position="128"/>
        <end position="171"/>
    </location>
</feature>
<sequence>MHTSETIHQTNTSKHNFQVTTDVRLFGGRTPFSGRLEVKHDGDWGTVCNDGFNNASAEVVCRMMGFSDVSHALFILPSVYGSGTGTIWLDDIKCAGNETDIADCQHSGWGNSNCNHGEDIAVDCQTPTRLSGGNAHRGRVELQKGGGWNSLCNNNFGIAEAKVVCAMLGFSARAWNRANKLSRHGAVKLNSFINLIQLVKTPIRLVNGTGPQSGRVELKYRGHWGTICDDNFDNNEAKVICNMLGFSEKNAKAHIGAFYGEGQGDIIVDELRCNGGEEDISECKSSDWLSQTNCNHNEDAAVECCKSSFLKIRRIN</sequence>
<evidence type="ECO:0000256" key="1">
    <source>
        <dbReference type="ARBA" id="ARBA00023157"/>
    </source>
</evidence>